<dbReference type="InterPro" id="IPR017896">
    <property type="entry name" value="4Fe4S_Fe-S-bd"/>
</dbReference>
<keyword evidence="3" id="KW-0408">Iron</keyword>
<keyword evidence="4" id="KW-0411">Iron-sulfur</keyword>
<evidence type="ECO:0000259" key="5">
    <source>
        <dbReference type="PROSITE" id="PS51379"/>
    </source>
</evidence>
<evidence type="ECO:0000256" key="1">
    <source>
        <dbReference type="ARBA" id="ARBA00022485"/>
    </source>
</evidence>
<dbReference type="InterPro" id="IPR050572">
    <property type="entry name" value="Fe-S_Ferredoxin"/>
</dbReference>
<evidence type="ECO:0000256" key="3">
    <source>
        <dbReference type="ARBA" id="ARBA00023004"/>
    </source>
</evidence>
<evidence type="ECO:0000256" key="2">
    <source>
        <dbReference type="ARBA" id="ARBA00022723"/>
    </source>
</evidence>
<dbReference type="PROSITE" id="PS00198">
    <property type="entry name" value="4FE4S_FER_1"/>
    <property type="match status" value="1"/>
</dbReference>
<dbReference type="OMA" id="MCCENNA"/>
<dbReference type="Gene3D" id="3.30.70.20">
    <property type="match status" value="1"/>
</dbReference>
<sequence length="147" mass="17654">MENLEKKIELLKKIREFLILNLEIKKLMQELNVDSDIYEAYEKVTKIVREPNIKLYRQYYDAIKEMFYEEYGKKRKDISWYPKIDYNRCKNCEKCISFCPRGVYDAENGKVVVKYPYSCIVNCNACSIMCCENNAIIFPDEKIPRRN</sequence>
<name>A0A832SWS9_9EURY</name>
<dbReference type="RefSeq" id="WP_010869749.1">
    <property type="nucleotide sequence ID" value="NC_000909.1"/>
</dbReference>
<evidence type="ECO:0000313" key="6">
    <source>
        <dbReference type="EMBL" id="HII60137.1"/>
    </source>
</evidence>
<dbReference type="InterPro" id="IPR017900">
    <property type="entry name" value="4Fe4S_Fe_S_CS"/>
</dbReference>
<dbReference type="Pfam" id="PF00037">
    <property type="entry name" value="Fer4"/>
    <property type="match status" value="1"/>
</dbReference>
<protein>
    <submittedName>
        <fullName evidence="6">Ferredoxin family protein</fullName>
    </submittedName>
</protein>
<dbReference type="GO" id="GO:0016491">
    <property type="term" value="F:oxidoreductase activity"/>
    <property type="evidence" value="ECO:0007669"/>
    <property type="project" value="UniProtKB-ARBA"/>
</dbReference>
<keyword evidence="1" id="KW-0004">4Fe-4S</keyword>
<organism evidence="6 7">
    <name type="scientific">Methanocaldococcus jannaschii</name>
    <dbReference type="NCBI Taxonomy" id="2190"/>
    <lineage>
        <taxon>Archaea</taxon>
        <taxon>Methanobacteriati</taxon>
        <taxon>Methanobacteriota</taxon>
        <taxon>Methanomada group</taxon>
        <taxon>Methanococci</taxon>
        <taxon>Methanococcales</taxon>
        <taxon>Methanocaldococcaceae</taxon>
        <taxon>Methanocaldococcus</taxon>
    </lineage>
</organism>
<dbReference type="Proteomes" id="UP000645676">
    <property type="component" value="Unassembled WGS sequence"/>
</dbReference>
<evidence type="ECO:0000313" key="7">
    <source>
        <dbReference type="Proteomes" id="UP000645676"/>
    </source>
</evidence>
<feature type="domain" description="4Fe-4S ferredoxin-type" evidence="5">
    <location>
        <begin position="110"/>
        <end position="141"/>
    </location>
</feature>
<dbReference type="PANTHER" id="PTHR43687:SF2">
    <property type="entry name" value="FERREDOXIN 3"/>
    <property type="match status" value="1"/>
</dbReference>
<evidence type="ECO:0000256" key="4">
    <source>
        <dbReference type="ARBA" id="ARBA00023014"/>
    </source>
</evidence>
<dbReference type="GO" id="GO:0046872">
    <property type="term" value="F:metal ion binding"/>
    <property type="evidence" value="ECO:0007669"/>
    <property type="project" value="UniProtKB-KW"/>
</dbReference>
<accession>A0A832SWS9</accession>
<dbReference type="AlphaFoldDB" id="A0A832SWS9"/>
<gene>
    <name evidence="6" type="ORF">HA335_06190</name>
</gene>
<dbReference type="SUPFAM" id="SSF54862">
    <property type="entry name" value="4Fe-4S ferredoxins"/>
    <property type="match status" value="1"/>
</dbReference>
<dbReference type="PROSITE" id="PS51379">
    <property type="entry name" value="4FE4S_FER_2"/>
    <property type="match status" value="2"/>
</dbReference>
<dbReference type="EMBL" id="DUJR01000033">
    <property type="protein sequence ID" value="HII60137.1"/>
    <property type="molecule type" value="Genomic_DNA"/>
</dbReference>
<keyword evidence="2" id="KW-0479">Metal-binding</keyword>
<dbReference type="PANTHER" id="PTHR43687">
    <property type="entry name" value="ADENYLYLSULFATE REDUCTASE, BETA SUBUNIT"/>
    <property type="match status" value="1"/>
</dbReference>
<proteinExistence type="predicted"/>
<comment type="caution">
    <text evidence="6">The sequence shown here is derived from an EMBL/GenBank/DDBJ whole genome shotgun (WGS) entry which is preliminary data.</text>
</comment>
<feature type="domain" description="4Fe-4S ferredoxin-type" evidence="5">
    <location>
        <begin position="80"/>
        <end position="109"/>
    </location>
</feature>
<reference evidence="6" key="1">
    <citation type="journal article" date="2020" name="bioRxiv">
        <title>A rank-normalized archaeal taxonomy based on genome phylogeny resolves widespread incomplete and uneven classifications.</title>
        <authorList>
            <person name="Rinke C."/>
            <person name="Chuvochina M."/>
            <person name="Mussig A.J."/>
            <person name="Chaumeil P.-A."/>
            <person name="Waite D.W."/>
            <person name="Whitman W.B."/>
            <person name="Parks D.H."/>
            <person name="Hugenholtz P."/>
        </authorList>
    </citation>
    <scope>NUCLEOTIDE SEQUENCE</scope>
    <source>
        <strain evidence="6">UBA8849</strain>
    </source>
</reference>
<dbReference type="GO" id="GO:0051539">
    <property type="term" value="F:4 iron, 4 sulfur cluster binding"/>
    <property type="evidence" value="ECO:0007669"/>
    <property type="project" value="UniProtKB-KW"/>
</dbReference>